<dbReference type="Pfam" id="PF01497">
    <property type="entry name" value="Peripla_BP_2"/>
    <property type="match status" value="1"/>
</dbReference>
<name>A0A4Y7RUJ5_9FIRM</name>
<dbReference type="GO" id="GO:0071281">
    <property type="term" value="P:cellular response to iron ion"/>
    <property type="evidence" value="ECO:0007669"/>
    <property type="project" value="TreeGrafter"/>
</dbReference>
<comment type="similarity">
    <text evidence="1">Belongs to the bacterial solute-binding protein 8 family.</text>
</comment>
<dbReference type="PANTHER" id="PTHR30535">
    <property type="entry name" value="VITAMIN B12-BINDING PROTEIN"/>
    <property type="match status" value="1"/>
</dbReference>
<dbReference type="RefSeq" id="WP_134213172.1">
    <property type="nucleotide sequence ID" value="NZ_QFFZ01000010.1"/>
</dbReference>
<sequence>MRTRMILFPLIIFLIGILTGCARAPNAATDSIVVVDDLGKEVRLKAPAQRIVSLYAAHTENLYSLGLNEEIIGVSDSESFPPAALAKPSYSFRGDAEKIIAVRPDLVLARTFIANNYPDFIRKIEAAGIPVAVLYPENVDQFLLYLKKLGQLTGREKEAGALVEEFNARLKKADELVAGIPLQERKKVFLETNSDIMTCTPDSNAAFVLAKAGAVNVAADAKAVKQGSTIAPYGLERLVANGRDIDVYIVQKGEMNKSRVEEIYLRPGYQVIKAINSRQVYLVDEAVISRPTMRLLDGITLVGQILYPERFKYN</sequence>
<dbReference type="PANTHER" id="PTHR30535:SF34">
    <property type="entry name" value="MOLYBDATE-BINDING PROTEIN MOLA"/>
    <property type="match status" value="1"/>
</dbReference>
<dbReference type="Gene3D" id="3.40.50.1980">
    <property type="entry name" value="Nitrogenase molybdenum iron protein domain"/>
    <property type="match status" value="2"/>
</dbReference>
<keyword evidence="4" id="KW-1185">Reference proteome</keyword>
<dbReference type="PROSITE" id="PS50983">
    <property type="entry name" value="FE_B12_PBP"/>
    <property type="match status" value="1"/>
</dbReference>
<organism evidence="3 4">
    <name type="scientific">Pelotomaculum propionicicum</name>
    <dbReference type="NCBI Taxonomy" id="258475"/>
    <lineage>
        <taxon>Bacteria</taxon>
        <taxon>Bacillati</taxon>
        <taxon>Bacillota</taxon>
        <taxon>Clostridia</taxon>
        <taxon>Eubacteriales</taxon>
        <taxon>Desulfotomaculaceae</taxon>
        <taxon>Pelotomaculum</taxon>
    </lineage>
</organism>
<accession>A0A4Y7RUJ5</accession>
<dbReference type="OrthoDB" id="9787830at2"/>
<gene>
    <name evidence="3" type="primary">btuF_2</name>
    <name evidence="3" type="ORF">Pmgp_01304</name>
</gene>
<dbReference type="InterPro" id="IPR050902">
    <property type="entry name" value="ABC_Transporter_SBP"/>
</dbReference>
<dbReference type="PROSITE" id="PS51257">
    <property type="entry name" value="PROKAR_LIPOPROTEIN"/>
    <property type="match status" value="1"/>
</dbReference>
<protein>
    <submittedName>
        <fullName evidence="3">Vitamin B12-binding protein</fullName>
    </submittedName>
</protein>
<dbReference type="SUPFAM" id="SSF53807">
    <property type="entry name" value="Helical backbone' metal receptor"/>
    <property type="match status" value="1"/>
</dbReference>
<dbReference type="InterPro" id="IPR002491">
    <property type="entry name" value="ABC_transptr_periplasmic_BD"/>
</dbReference>
<evidence type="ECO:0000313" key="4">
    <source>
        <dbReference type="Proteomes" id="UP000297597"/>
    </source>
</evidence>
<reference evidence="3 4" key="1">
    <citation type="journal article" date="2018" name="Environ. Microbiol.">
        <title>Novel energy conservation strategies and behaviour of Pelotomaculum schinkii driving syntrophic propionate catabolism.</title>
        <authorList>
            <person name="Hidalgo-Ahumada C.A.P."/>
            <person name="Nobu M.K."/>
            <person name="Narihiro T."/>
            <person name="Tamaki H."/>
            <person name="Liu W.T."/>
            <person name="Kamagata Y."/>
            <person name="Stams A.J.M."/>
            <person name="Imachi H."/>
            <person name="Sousa D.Z."/>
        </authorList>
    </citation>
    <scope>NUCLEOTIDE SEQUENCE [LARGE SCALE GENOMIC DNA]</scope>
    <source>
        <strain evidence="3 4">MGP</strain>
    </source>
</reference>
<evidence type="ECO:0000313" key="3">
    <source>
        <dbReference type="EMBL" id="TEB11937.1"/>
    </source>
</evidence>
<evidence type="ECO:0000256" key="1">
    <source>
        <dbReference type="ARBA" id="ARBA00008814"/>
    </source>
</evidence>
<feature type="domain" description="Fe/B12 periplasmic-binding" evidence="2">
    <location>
        <begin position="50"/>
        <end position="310"/>
    </location>
</feature>
<proteinExistence type="inferred from homology"/>
<evidence type="ECO:0000259" key="2">
    <source>
        <dbReference type="PROSITE" id="PS50983"/>
    </source>
</evidence>
<dbReference type="AlphaFoldDB" id="A0A4Y7RUJ5"/>
<comment type="caution">
    <text evidence="3">The sequence shown here is derived from an EMBL/GenBank/DDBJ whole genome shotgun (WGS) entry which is preliminary data.</text>
</comment>
<dbReference type="Proteomes" id="UP000297597">
    <property type="component" value="Unassembled WGS sequence"/>
</dbReference>
<dbReference type="EMBL" id="QFFZ01000010">
    <property type="protein sequence ID" value="TEB11937.1"/>
    <property type="molecule type" value="Genomic_DNA"/>
</dbReference>